<organism evidence="1 2">
    <name type="scientific">Dichomitus squalens</name>
    <dbReference type="NCBI Taxonomy" id="114155"/>
    <lineage>
        <taxon>Eukaryota</taxon>
        <taxon>Fungi</taxon>
        <taxon>Dikarya</taxon>
        <taxon>Basidiomycota</taxon>
        <taxon>Agaricomycotina</taxon>
        <taxon>Agaricomycetes</taxon>
        <taxon>Polyporales</taxon>
        <taxon>Polyporaceae</taxon>
        <taxon>Dichomitus</taxon>
    </lineage>
</organism>
<evidence type="ECO:0000313" key="1">
    <source>
        <dbReference type="EMBL" id="TBU60755.1"/>
    </source>
</evidence>
<sequence length="122" mass="13865">MSSKITVICRRARMLILLVSPRWFRSPVPQVWRSRLFRPAAFLPPMGHGSARCHLLVSALACASLYQHLNCFLLPRCVATLLARLPSLPGFPRTIVPLPRIVLMKHLPCMMSDHTNARRVAW</sequence>
<evidence type="ECO:0000313" key="2">
    <source>
        <dbReference type="Proteomes" id="UP000292082"/>
    </source>
</evidence>
<dbReference type="AlphaFoldDB" id="A0A4Q9Q136"/>
<gene>
    <name evidence="1" type="ORF">BD310DRAFT_265809</name>
</gene>
<protein>
    <submittedName>
        <fullName evidence="1">Uncharacterized protein</fullName>
    </submittedName>
</protein>
<reference evidence="1 2" key="1">
    <citation type="submission" date="2019-01" db="EMBL/GenBank/DDBJ databases">
        <title>Draft genome sequences of three monokaryotic isolates of the white-rot basidiomycete fungus Dichomitus squalens.</title>
        <authorList>
            <consortium name="DOE Joint Genome Institute"/>
            <person name="Lopez S.C."/>
            <person name="Andreopoulos B."/>
            <person name="Pangilinan J."/>
            <person name="Lipzen A."/>
            <person name="Riley R."/>
            <person name="Ahrendt S."/>
            <person name="Ng V."/>
            <person name="Barry K."/>
            <person name="Daum C."/>
            <person name="Grigoriev I.V."/>
            <person name="Hilden K.S."/>
            <person name="Makela M.R."/>
            <person name="de Vries R.P."/>
        </authorList>
    </citation>
    <scope>NUCLEOTIDE SEQUENCE [LARGE SCALE GENOMIC DNA]</scope>
    <source>
        <strain evidence="1 2">CBS 464.89</strain>
    </source>
</reference>
<name>A0A4Q9Q136_9APHY</name>
<dbReference type="Proteomes" id="UP000292082">
    <property type="component" value="Unassembled WGS sequence"/>
</dbReference>
<proteinExistence type="predicted"/>
<keyword evidence="2" id="KW-1185">Reference proteome</keyword>
<accession>A0A4Q9Q136</accession>
<dbReference type="EMBL" id="ML145102">
    <property type="protein sequence ID" value="TBU60755.1"/>
    <property type="molecule type" value="Genomic_DNA"/>
</dbReference>